<dbReference type="AlphaFoldDB" id="A0A0D3JFY9"/>
<dbReference type="KEGG" id="ehx:EMIHUDRAFT_240371"/>
<accession>A0A0D3JFY9</accession>
<dbReference type="HOGENOM" id="CLU_2781220_0_0_1"/>
<feature type="region of interest" description="Disordered" evidence="1">
    <location>
        <begin position="1"/>
        <end position="21"/>
    </location>
</feature>
<reference evidence="2" key="2">
    <citation type="submission" date="2024-10" db="UniProtKB">
        <authorList>
            <consortium name="EnsemblProtists"/>
        </authorList>
    </citation>
    <scope>IDENTIFICATION</scope>
</reference>
<sequence>MTFLISEPPPSKNSGPADGDNRCAPLSKKSALYQEVPKPQHLHEVSVVRFAAACRRCADWLPLVLWKHS</sequence>
<evidence type="ECO:0000256" key="1">
    <source>
        <dbReference type="SAM" id="MobiDB-lite"/>
    </source>
</evidence>
<keyword evidence="3" id="KW-1185">Reference proteome</keyword>
<reference evidence="3" key="1">
    <citation type="journal article" date="2013" name="Nature">
        <title>Pan genome of the phytoplankton Emiliania underpins its global distribution.</title>
        <authorList>
            <person name="Read B.A."/>
            <person name="Kegel J."/>
            <person name="Klute M.J."/>
            <person name="Kuo A."/>
            <person name="Lefebvre S.C."/>
            <person name="Maumus F."/>
            <person name="Mayer C."/>
            <person name="Miller J."/>
            <person name="Monier A."/>
            <person name="Salamov A."/>
            <person name="Young J."/>
            <person name="Aguilar M."/>
            <person name="Claverie J.M."/>
            <person name="Frickenhaus S."/>
            <person name="Gonzalez K."/>
            <person name="Herman E.K."/>
            <person name="Lin Y.C."/>
            <person name="Napier J."/>
            <person name="Ogata H."/>
            <person name="Sarno A.F."/>
            <person name="Shmutz J."/>
            <person name="Schroeder D."/>
            <person name="de Vargas C."/>
            <person name="Verret F."/>
            <person name="von Dassow P."/>
            <person name="Valentin K."/>
            <person name="Van de Peer Y."/>
            <person name="Wheeler G."/>
            <person name="Dacks J.B."/>
            <person name="Delwiche C.F."/>
            <person name="Dyhrman S.T."/>
            <person name="Glockner G."/>
            <person name="John U."/>
            <person name="Richards T."/>
            <person name="Worden A.Z."/>
            <person name="Zhang X."/>
            <person name="Grigoriev I.V."/>
            <person name="Allen A.E."/>
            <person name="Bidle K."/>
            <person name="Borodovsky M."/>
            <person name="Bowler C."/>
            <person name="Brownlee C."/>
            <person name="Cock J.M."/>
            <person name="Elias M."/>
            <person name="Gladyshev V.N."/>
            <person name="Groth M."/>
            <person name="Guda C."/>
            <person name="Hadaegh A."/>
            <person name="Iglesias-Rodriguez M.D."/>
            <person name="Jenkins J."/>
            <person name="Jones B.M."/>
            <person name="Lawson T."/>
            <person name="Leese F."/>
            <person name="Lindquist E."/>
            <person name="Lobanov A."/>
            <person name="Lomsadze A."/>
            <person name="Malik S.B."/>
            <person name="Marsh M.E."/>
            <person name="Mackinder L."/>
            <person name="Mock T."/>
            <person name="Mueller-Roeber B."/>
            <person name="Pagarete A."/>
            <person name="Parker M."/>
            <person name="Probert I."/>
            <person name="Quesneville H."/>
            <person name="Raines C."/>
            <person name="Rensing S.A."/>
            <person name="Riano-Pachon D.M."/>
            <person name="Richier S."/>
            <person name="Rokitta S."/>
            <person name="Shiraiwa Y."/>
            <person name="Soanes D.M."/>
            <person name="van der Giezen M."/>
            <person name="Wahlund T.M."/>
            <person name="Williams B."/>
            <person name="Wilson W."/>
            <person name="Wolfe G."/>
            <person name="Wurch L.L."/>
        </authorList>
    </citation>
    <scope>NUCLEOTIDE SEQUENCE</scope>
</reference>
<evidence type="ECO:0000313" key="3">
    <source>
        <dbReference type="Proteomes" id="UP000013827"/>
    </source>
</evidence>
<name>A0A0D3JFY9_EMIH1</name>
<protein>
    <submittedName>
        <fullName evidence="2">Uncharacterized protein</fullName>
    </submittedName>
</protein>
<organism evidence="2 3">
    <name type="scientific">Emiliania huxleyi (strain CCMP1516)</name>
    <dbReference type="NCBI Taxonomy" id="280463"/>
    <lineage>
        <taxon>Eukaryota</taxon>
        <taxon>Haptista</taxon>
        <taxon>Haptophyta</taxon>
        <taxon>Prymnesiophyceae</taxon>
        <taxon>Isochrysidales</taxon>
        <taxon>Noelaerhabdaceae</taxon>
        <taxon>Emiliania</taxon>
    </lineage>
</organism>
<dbReference type="PaxDb" id="2903-EOD22424"/>
<proteinExistence type="predicted"/>
<dbReference type="GeneID" id="17267968"/>
<evidence type="ECO:0000313" key="2">
    <source>
        <dbReference type="EnsemblProtists" id="EOD22424"/>
    </source>
</evidence>
<dbReference type="Proteomes" id="UP000013827">
    <property type="component" value="Unassembled WGS sequence"/>
</dbReference>
<dbReference type="EnsemblProtists" id="EOD22424">
    <property type="protein sequence ID" value="EOD22424"/>
    <property type="gene ID" value="EMIHUDRAFT_240371"/>
</dbReference>
<dbReference type="RefSeq" id="XP_005774853.1">
    <property type="nucleotide sequence ID" value="XM_005774796.1"/>
</dbReference>